<feature type="domain" description="RING-type" evidence="7">
    <location>
        <begin position="6"/>
        <end position="49"/>
    </location>
</feature>
<evidence type="ECO:0000313" key="8">
    <source>
        <dbReference type="EMBL" id="KAK7686223.1"/>
    </source>
</evidence>
<gene>
    <name evidence="8" type="ORF">QCA50_010443</name>
</gene>
<dbReference type="GO" id="GO:0008270">
    <property type="term" value="F:zinc ion binding"/>
    <property type="evidence" value="ECO:0007669"/>
    <property type="project" value="UniProtKB-KW"/>
</dbReference>
<dbReference type="InterPro" id="IPR018957">
    <property type="entry name" value="Znf_C3HC4_RING-type"/>
</dbReference>
<evidence type="ECO:0000313" key="9">
    <source>
        <dbReference type="Proteomes" id="UP001385951"/>
    </source>
</evidence>
<keyword evidence="9" id="KW-1185">Reference proteome</keyword>
<keyword evidence="2" id="KW-0479">Metal-binding</keyword>
<dbReference type="EMBL" id="JASBNA010000017">
    <property type="protein sequence ID" value="KAK7686223.1"/>
    <property type="molecule type" value="Genomic_DNA"/>
</dbReference>
<feature type="compositionally biased region" description="Low complexity" evidence="6">
    <location>
        <begin position="232"/>
        <end position="251"/>
    </location>
</feature>
<dbReference type="InterPro" id="IPR013083">
    <property type="entry name" value="Znf_RING/FYVE/PHD"/>
</dbReference>
<evidence type="ECO:0000259" key="7">
    <source>
        <dbReference type="PROSITE" id="PS50089"/>
    </source>
</evidence>
<comment type="caution">
    <text evidence="8">The sequence shown here is derived from an EMBL/GenBank/DDBJ whole genome shotgun (WGS) entry which is preliminary data.</text>
</comment>
<dbReference type="SUPFAM" id="SSF57850">
    <property type="entry name" value="RING/U-box"/>
    <property type="match status" value="1"/>
</dbReference>
<sequence length="343" mass="38957">MATRECSICLDELKDPVAIPCGHIHCEQCLFQYIEECPSPTEAPCPTCRTLFPIVQPDLRLIPQKFRPFIMTSMRRVYLPKPEETNQQALLDQVRTLEKRVKSLKKDKLSLMERCESLSSECDVLIGRESELQDDYDTLAAKMNEAESEILELEDALSASNREADKWKTSFSQLSRKYKDSKSKSEAAKNEIKRKLEVANNELQEHKEQQRRNQEKRQPTSSRSHKRNSEQAALDSSTASSSSPPANSIRAIHPIPKRPRLDRLTPALQVSESTPRAGVTSRSSAIPRPPNFKSALSRQNDRTRFQRRIVDSDSDEDDLSFAHNFGTVRFLGGRGCIVSDHSD</sequence>
<feature type="compositionally biased region" description="Polar residues" evidence="6">
    <location>
        <begin position="268"/>
        <end position="284"/>
    </location>
</feature>
<keyword evidence="3 5" id="KW-0863">Zinc-finger</keyword>
<comment type="similarity">
    <text evidence="1">Belongs to the TRIM/RBCC family.</text>
</comment>
<dbReference type="PROSITE" id="PS50089">
    <property type="entry name" value="ZF_RING_2"/>
    <property type="match status" value="1"/>
</dbReference>
<evidence type="ECO:0000256" key="4">
    <source>
        <dbReference type="ARBA" id="ARBA00022833"/>
    </source>
</evidence>
<keyword evidence="4" id="KW-0862">Zinc</keyword>
<feature type="compositionally biased region" description="Basic and acidic residues" evidence="6">
    <location>
        <begin position="200"/>
        <end position="218"/>
    </location>
</feature>
<evidence type="ECO:0000256" key="3">
    <source>
        <dbReference type="ARBA" id="ARBA00022771"/>
    </source>
</evidence>
<accession>A0AAW0G8C5</accession>
<dbReference type="InterPro" id="IPR050143">
    <property type="entry name" value="TRIM/RBCC"/>
</dbReference>
<organism evidence="8 9">
    <name type="scientific">Cerrena zonata</name>
    <dbReference type="NCBI Taxonomy" id="2478898"/>
    <lineage>
        <taxon>Eukaryota</taxon>
        <taxon>Fungi</taxon>
        <taxon>Dikarya</taxon>
        <taxon>Basidiomycota</taxon>
        <taxon>Agaricomycotina</taxon>
        <taxon>Agaricomycetes</taxon>
        <taxon>Polyporales</taxon>
        <taxon>Cerrenaceae</taxon>
        <taxon>Cerrena</taxon>
    </lineage>
</organism>
<name>A0AAW0G8C5_9APHY</name>
<protein>
    <recommendedName>
        <fullName evidence="7">RING-type domain-containing protein</fullName>
    </recommendedName>
</protein>
<dbReference type="Proteomes" id="UP001385951">
    <property type="component" value="Unassembled WGS sequence"/>
</dbReference>
<reference evidence="8 9" key="1">
    <citation type="submission" date="2022-09" db="EMBL/GenBank/DDBJ databases">
        <authorList>
            <person name="Palmer J.M."/>
        </authorList>
    </citation>
    <scope>NUCLEOTIDE SEQUENCE [LARGE SCALE GENOMIC DNA]</scope>
    <source>
        <strain evidence="8 9">DSM 7382</strain>
    </source>
</reference>
<proteinExistence type="inferred from homology"/>
<dbReference type="Pfam" id="PF00097">
    <property type="entry name" value="zf-C3HC4"/>
    <property type="match status" value="1"/>
</dbReference>
<dbReference type="PANTHER" id="PTHR24103">
    <property type="entry name" value="E3 UBIQUITIN-PROTEIN LIGASE TRIM"/>
    <property type="match status" value="1"/>
</dbReference>
<dbReference type="InterPro" id="IPR001841">
    <property type="entry name" value="Znf_RING"/>
</dbReference>
<evidence type="ECO:0000256" key="2">
    <source>
        <dbReference type="ARBA" id="ARBA00022723"/>
    </source>
</evidence>
<dbReference type="AlphaFoldDB" id="A0AAW0G8C5"/>
<evidence type="ECO:0000256" key="6">
    <source>
        <dbReference type="SAM" id="MobiDB-lite"/>
    </source>
</evidence>
<dbReference type="Gene3D" id="3.30.40.10">
    <property type="entry name" value="Zinc/RING finger domain, C3HC4 (zinc finger)"/>
    <property type="match status" value="1"/>
</dbReference>
<dbReference type="SMART" id="SM00184">
    <property type="entry name" value="RING"/>
    <property type="match status" value="1"/>
</dbReference>
<evidence type="ECO:0000256" key="5">
    <source>
        <dbReference type="PROSITE-ProRule" id="PRU00175"/>
    </source>
</evidence>
<evidence type="ECO:0000256" key="1">
    <source>
        <dbReference type="ARBA" id="ARBA00008518"/>
    </source>
</evidence>
<feature type="region of interest" description="Disordered" evidence="6">
    <location>
        <begin position="200"/>
        <end position="300"/>
    </location>
</feature>